<gene>
    <name evidence="2" type="ORF">I553_1185</name>
</gene>
<dbReference type="AlphaFoldDB" id="X7ZCA0"/>
<evidence type="ECO:0000313" key="2">
    <source>
        <dbReference type="EMBL" id="EUA16210.1"/>
    </source>
</evidence>
<reference evidence="2" key="1">
    <citation type="submission" date="2014-01" db="EMBL/GenBank/DDBJ databases">
        <authorList>
            <person name="Brown-Elliot B."/>
            <person name="Wallace R."/>
            <person name="Lenaerts A."/>
            <person name="Ordway D."/>
            <person name="DeGroote M.A."/>
            <person name="Parker T."/>
            <person name="Sizemore C."/>
            <person name="Tallon L.J."/>
            <person name="Sadzewicz L.K."/>
            <person name="Sengamalay N."/>
            <person name="Fraser C.M."/>
            <person name="Hine E."/>
            <person name="Shefchek K.A."/>
            <person name="Das S.P."/>
            <person name="Tettelin H."/>
        </authorList>
    </citation>
    <scope>NUCLEOTIDE SEQUENCE [LARGE SCALE GENOMIC DNA]</scope>
    <source>
        <strain evidence="2">4042</strain>
    </source>
</reference>
<evidence type="ECO:0000256" key="1">
    <source>
        <dbReference type="SAM" id="SignalP"/>
    </source>
</evidence>
<dbReference type="PATRIC" id="fig|1299334.3.peg.8443"/>
<dbReference type="EMBL" id="JAOB01000080">
    <property type="protein sequence ID" value="EUA16210.1"/>
    <property type="molecule type" value="Genomic_DNA"/>
</dbReference>
<protein>
    <recommendedName>
        <fullName evidence="3">Secreted protein</fullName>
    </recommendedName>
</protein>
<organism evidence="2">
    <name type="scientific">Mycobacterium xenopi 4042</name>
    <dbReference type="NCBI Taxonomy" id="1299334"/>
    <lineage>
        <taxon>Bacteria</taxon>
        <taxon>Bacillati</taxon>
        <taxon>Actinomycetota</taxon>
        <taxon>Actinomycetes</taxon>
        <taxon>Mycobacteriales</taxon>
        <taxon>Mycobacteriaceae</taxon>
        <taxon>Mycobacterium</taxon>
    </lineage>
</organism>
<evidence type="ECO:0008006" key="3">
    <source>
        <dbReference type="Google" id="ProtNLM"/>
    </source>
</evidence>
<feature type="signal peptide" evidence="1">
    <location>
        <begin position="1"/>
        <end position="23"/>
    </location>
</feature>
<feature type="chain" id="PRO_5004982175" description="Secreted protein" evidence="1">
    <location>
        <begin position="24"/>
        <end position="95"/>
    </location>
</feature>
<comment type="caution">
    <text evidence="2">The sequence shown here is derived from an EMBL/GenBank/DDBJ whole genome shotgun (WGS) entry which is preliminary data.</text>
</comment>
<name>X7ZCA0_MYCXE</name>
<proteinExistence type="predicted"/>
<keyword evidence="1" id="KW-0732">Signal</keyword>
<accession>X7ZCA0</accession>
<sequence length="95" mass="9618">MPISSVIIAAVFSASASSSSAVARAHVARCAKVVRRYSANRACARPMAASISSGVAGVKVWTVSPVAGLMVAMGMLHPSAARYGTASSLPLSWLA</sequence>